<dbReference type="SUPFAM" id="SSF56784">
    <property type="entry name" value="HAD-like"/>
    <property type="match status" value="1"/>
</dbReference>
<dbReference type="EC" id="3.1.3.77" evidence="6"/>
<name>A0A1G4K0W1_9SACH</name>
<dbReference type="InterPro" id="IPR006439">
    <property type="entry name" value="HAD-SF_hydro_IA"/>
</dbReference>
<dbReference type="Proteomes" id="UP000190274">
    <property type="component" value="Chromosome H"/>
</dbReference>
<reference evidence="7 8" key="1">
    <citation type="submission" date="2016-03" db="EMBL/GenBank/DDBJ databases">
        <authorList>
            <person name="Devillers H."/>
        </authorList>
    </citation>
    <scope>NUCLEOTIDE SEQUENCE [LARGE SCALE GENOMIC DNA]</scope>
    <source>
        <strain evidence="7">CBS 10888</strain>
    </source>
</reference>
<comment type="similarity">
    <text evidence="6">Belongs to the HAD-like hydrolase superfamily. MasA/MtnC family.</text>
</comment>
<dbReference type="SFLD" id="SFLDG01129">
    <property type="entry name" value="C1.5:_HAD__Beta-PGM__Phosphata"/>
    <property type="match status" value="1"/>
</dbReference>
<dbReference type="UniPathway" id="UPA00904">
    <property type="reaction ID" value="UER00876"/>
</dbReference>
<accession>A0A1G4K0W1</accession>
<dbReference type="GO" id="GO:0005634">
    <property type="term" value="C:nucleus"/>
    <property type="evidence" value="ECO:0007669"/>
    <property type="project" value="UniProtKB-SubCell"/>
</dbReference>
<feature type="binding site" evidence="6">
    <location>
        <position position="9"/>
    </location>
    <ligand>
        <name>Mg(2+)</name>
        <dbReference type="ChEBI" id="CHEBI:18420"/>
    </ligand>
</feature>
<gene>
    <name evidence="6" type="primary">UTR4</name>
    <name evidence="7" type="ORF">LADA_0H04830G</name>
</gene>
<dbReference type="InterPro" id="IPR027511">
    <property type="entry name" value="ENOPH1_eukaryotes"/>
</dbReference>
<dbReference type="PRINTS" id="PR00413">
    <property type="entry name" value="HADHALOGNASE"/>
</dbReference>
<sequence length="219" mass="24455">MPLSAVLLDIEGTICPIVFVKEVLFPYFLQQVETLLKSEDPKVQKLLRDFGVDDVESHIRRLVSHDIKDPILKQLQGLVWNDGYAGGQLAAPVYADAIKYIQTTDRSVYIYSSGSVQAQKLLLQYVSAADKSIDLRPHIKDYYDIKTTGIKTDPASYSKIIQEIGCKPEEVLFISDNTSELDAAQECGMQTKLAIRPGNYPVDNASDYDTITDFGELSQ</sequence>
<dbReference type="EMBL" id="LT598461">
    <property type="protein sequence ID" value="SCU97161.1"/>
    <property type="molecule type" value="Genomic_DNA"/>
</dbReference>
<organism evidence="7 8">
    <name type="scientific">Lachancea dasiensis</name>
    <dbReference type="NCBI Taxonomy" id="1072105"/>
    <lineage>
        <taxon>Eukaryota</taxon>
        <taxon>Fungi</taxon>
        <taxon>Dikarya</taxon>
        <taxon>Ascomycota</taxon>
        <taxon>Saccharomycotina</taxon>
        <taxon>Saccharomycetes</taxon>
        <taxon>Saccharomycetales</taxon>
        <taxon>Saccharomycetaceae</taxon>
        <taxon>Lachancea</taxon>
    </lineage>
</organism>
<dbReference type="Pfam" id="PF00702">
    <property type="entry name" value="Hydrolase"/>
    <property type="match status" value="1"/>
</dbReference>
<keyword evidence="4 6" id="KW-0460">Magnesium</keyword>
<keyword evidence="5 6" id="KW-0486">Methionine biosynthesis</keyword>
<dbReference type="InterPro" id="IPR023943">
    <property type="entry name" value="Enolase-ppase_E1"/>
</dbReference>
<dbReference type="SFLD" id="SFLDG01133">
    <property type="entry name" value="C1.5.4:_Enolase-phosphatase_Li"/>
    <property type="match status" value="1"/>
</dbReference>
<dbReference type="GO" id="GO:0019509">
    <property type="term" value="P:L-methionine salvage from methylthioadenosine"/>
    <property type="evidence" value="ECO:0007669"/>
    <property type="project" value="UniProtKB-UniRule"/>
</dbReference>
<dbReference type="InterPro" id="IPR036412">
    <property type="entry name" value="HAD-like_sf"/>
</dbReference>
<comment type="pathway">
    <text evidence="6">Amino-acid biosynthesis; L-methionine biosynthesis via salvage pathway; L-methionine from S-methyl-5-thio-alpha-D-ribose 1-phosphate: step 3/6.</text>
</comment>
<comment type="cofactor">
    <cofactor evidence="6">
        <name>Mg(2+)</name>
        <dbReference type="ChEBI" id="CHEBI:18420"/>
    </cofactor>
    <text evidence="6">Binds 1 Mg(2+) ion per subunit.</text>
</comment>
<feature type="binding site" evidence="6">
    <location>
        <position position="151"/>
    </location>
    <ligand>
        <name>substrate</name>
    </ligand>
</feature>
<evidence type="ECO:0000313" key="7">
    <source>
        <dbReference type="EMBL" id="SCU97161.1"/>
    </source>
</evidence>
<feature type="binding site" evidence="6">
    <location>
        <begin position="112"/>
        <end position="113"/>
    </location>
    <ligand>
        <name>substrate</name>
    </ligand>
</feature>
<evidence type="ECO:0000256" key="6">
    <source>
        <dbReference type="HAMAP-Rule" id="MF_03117"/>
    </source>
</evidence>
<dbReference type="GO" id="GO:0000287">
    <property type="term" value="F:magnesium ion binding"/>
    <property type="evidence" value="ECO:0007669"/>
    <property type="project" value="UniProtKB-UniRule"/>
</dbReference>
<keyword evidence="2 6" id="KW-0479">Metal-binding</keyword>
<comment type="catalytic activity">
    <reaction evidence="6">
        <text>5-methylsulfanyl-2,3-dioxopentyl phosphate + H2O = 1,2-dihydroxy-5-(methylsulfanyl)pent-1-en-3-one + phosphate</text>
        <dbReference type="Rhea" id="RHEA:21700"/>
        <dbReference type="ChEBI" id="CHEBI:15377"/>
        <dbReference type="ChEBI" id="CHEBI:43474"/>
        <dbReference type="ChEBI" id="CHEBI:49252"/>
        <dbReference type="ChEBI" id="CHEBI:58828"/>
        <dbReference type="EC" id="3.1.3.77"/>
    </reaction>
</comment>
<dbReference type="OrthoDB" id="272500at2759"/>
<feature type="binding site" evidence="6">
    <location>
        <position position="11"/>
    </location>
    <ligand>
        <name>Mg(2+)</name>
        <dbReference type="ChEBI" id="CHEBI:18420"/>
    </ligand>
</feature>
<keyword evidence="8" id="KW-1185">Reference proteome</keyword>
<dbReference type="InterPro" id="IPR023214">
    <property type="entry name" value="HAD_sf"/>
</dbReference>
<evidence type="ECO:0000256" key="1">
    <source>
        <dbReference type="ARBA" id="ARBA00022605"/>
    </source>
</evidence>
<keyword evidence="6" id="KW-0539">Nucleus</keyword>
<dbReference type="STRING" id="1266660.A0A1G4K0W1"/>
<dbReference type="GO" id="GO:0043874">
    <property type="term" value="F:acireductone synthase activity"/>
    <property type="evidence" value="ECO:0007669"/>
    <property type="project" value="UniProtKB-EC"/>
</dbReference>
<dbReference type="NCBIfam" id="TIGR01509">
    <property type="entry name" value="HAD-SF-IA-v3"/>
    <property type="match status" value="1"/>
</dbReference>
<dbReference type="HAMAP" id="MF_03117">
    <property type="entry name" value="Salvage_MtnC_euk"/>
    <property type="match status" value="1"/>
</dbReference>
<evidence type="ECO:0000256" key="2">
    <source>
        <dbReference type="ARBA" id="ARBA00022723"/>
    </source>
</evidence>
<comment type="pathway">
    <text evidence="6">Amino-acid biosynthesis; L-methionine biosynthesis via salvage pathway; L-methionine from S-methyl-5-thio-alpha-D-ribose 1-phosphate: step 4/6.</text>
</comment>
<keyword evidence="3 6" id="KW-0378">Hydrolase</keyword>
<dbReference type="SFLD" id="SFLDS00003">
    <property type="entry name" value="Haloacid_Dehalogenase"/>
    <property type="match status" value="1"/>
</dbReference>
<evidence type="ECO:0000256" key="4">
    <source>
        <dbReference type="ARBA" id="ARBA00022842"/>
    </source>
</evidence>
<evidence type="ECO:0000256" key="5">
    <source>
        <dbReference type="ARBA" id="ARBA00023167"/>
    </source>
</evidence>
<dbReference type="NCBIfam" id="TIGR01691">
    <property type="entry name" value="enolase-ppase"/>
    <property type="match status" value="1"/>
</dbReference>
<evidence type="ECO:0000256" key="3">
    <source>
        <dbReference type="ARBA" id="ARBA00022801"/>
    </source>
</evidence>
<dbReference type="Gene3D" id="1.10.720.60">
    <property type="match status" value="1"/>
</dbReference>
<dbReference type="PANTHER" id="PTHR20371">
    <property type="entry name" value="ENOLASE-PHOSPHATASE E1"/>
    <property type="match status" value="1"/>
</dbReference>
<proteinExistence type="inferred from homology"/>
<dbReference type="PANTHER" id="PTHR20371:SF1">
    <property type="entry name" value="ENOLASE-PHOSPHATASE E1"/>
    <property type="match status" value="1"/>
</dbReference>
<comment type="subcellular location">
    <subcellularLocation>
        <location evidence="6">Cytoplasm</location>
    </subcellularLocation>
    <subcellularLocation>
        <location evidence="6">Nucleus</location>
    </subcellularLocation>
</comment>
<comment type="subunit">
    <text evidence="6">Monomer.</text>
</comment>
<evidence type="ECO:0000313" key="8">
    <source>
        <dbReference type="Proteomes" id="UP000190274"/>
    </source>
</evidence>
<dbReference type="GO" id="GO:0005737">
    <property type="term" value="C:cytoplasm"/>
    <property type="evidence" value="ECO:0007669"/>
    <property type="project" value="UniProtKB-SubCell"/>
</dbReference>
<dbReference type="Gene3D" id="3.40.50.1000">
    <property type="entry name" value="HAD superfamily/HAD-like"/>
    <property type="match status" value="1"/>
</dbReference>
<comment type="function">
    <text evidence="6">Bifunctional enzyme that catalyzes the enolization of 2,3-diketo-5-methylthiopentyl-1-phosphate (DK-MTP-1-P) into the intermediate 2-hydroxy-3-keto-5-methylthiopentenyl-1-phosphate (HK-MTPenyl-1-P), which is then dephosphorylated to form the acireductone 1,2-dihydroxy-3-keto-5-methylthiopentene (DHK-MTPene).</text>
</comment>
<keyword evidence="6" id="KW-0963">Cytoplasm</keyword>
<keyword evidence="1 6" id="KW-0028">Amino-acid biosynthesis</keyword>
<dbReference type="AlphaFoldDB" id="A0A1G4K0W1"/>
<protein>
    <recommendedName>
        <fullName evidence="6">Enolase-phosphatase E1</fullName>
        <ecNumber evidence="6">3.1.3.77</ecNumber>
    </recommendedName>
    <alternativeName>
        <fullName evidence="6">2,3-diketo-5-methylthio-1-phosphopentane phosphatase</fullName>
    </alternativeName>
</protein>
<dbReference type="NCBIfam" id="TIGR01549">
    <property type="entry name" value="HAD-SF-IA-v1"/>
    <property type="match status" value="1"/>
</dbReference>
<feature type="binding site" evidence="6">
    <location>
        <position position="176"/>
    </location>
    <ligand>
        <name>Mg(2+)</name>
        <dbReference type="ChEBI" id="CHEBI:18420"/>
    </ligand>
</feature>